<dbReference type="Pfam" id="PF07005">
    <property type="entry name" value="SBD_N"/>
    <property type="match status" value="1"/>
</dbReference>
<accession>U1LQ78</accession>
<gene>
    <name evidence="9" type="ORF">L332_06910</name>
</gene>
<evidence type="ECO:0000256" key="1">
    <source>
        <dbReference type="ARBA" id="ARBA00005715"/>
    </source>
</evidence>
<proteinExistence type="inferred from homology"/>
<evidence type="ECO:0000256" key="5">
    <source>
        <dbReference type="ARBA" id="ARBA00022840"/>
    </source>
</evidence>
<evidence type="ECO:0000313" key="10">
    <source>
        <dbReference type="Proteomes" id="UP000016462"/>
    </source>
</evidence>
<dbReference type="RefSeq" id="WP_021010608.1">
    <property type="nucleotide sequence ID" value="NZ_ASHR01000025.1"/>
</dbReference>
<dbReference type="Proteomes" id="UP000016462">
    <property type="component" value="Unassembled WGS sequence"/>
</dbReference>
<dbReference type="InterPro" id="IPR010737">
    <property type="entry name" value="4-carb_acid_sugar_kinase_N"/>
</dbReference>
<feature type="domain" description="Four-carbon acid sugar kinase N-terminal" evidence="7">
    <location>
        <begin position="31"/>
        <end position="267"/>
    </location>
</feature>
<dbReference type="Gene3D" id="3.40.980.20">
    <property type="entry name" value="Four-carbon acid sugar kinase, nucleotide binding domain"/>
    <property type="match status" value="1"/>
</dbReference>
<dbReference type="GO" id="GO:0005524">
    <property type="term" value="F:ATP binding"/>
    <property type="evidence" value="ECO:0007669"/>
    <property type="project" value="UniProtKB-KW"/>
</dbReference>
<evidence type="ECO:0000256" key="3">
    <source>
        <dbReference type="ARBA" id="ARBA00022741"/>
    </source>
</evidence>
<comment type="caution">
    <text evidence="9">The sequence shown here is derived from an EMBL/GenBank/DDBJ whole genome shotgun (WGS) entry which is preliminary data.</text>
</comment>
<reference evidence="9 10" key="1">
    <citation type="journal article" date="2013" name="Genome Announc.">
        <title>First draft genome sequence from a member of the genus agrococcus, isolated from modern microbialites.</title>
        <authorList>
            <person name="White R.A.III."/>
            <person name="Grassa C.J."/>
            <person name="Suttle C.A."/>
        </authorList>
    </citation>
    <scope>NUCLEOTIDE SEQUENCE [LARGE SCALE GENOMIC DNA]</scope>
    <source>
        <strain evidence="9 10">RW1</strain>
    </source>
</reference>
<name>U1LQ78_9MICO</name>
<dbReference type="InterPro" id="IPR042213">
    <property type="entry name" value="NBD_C_sf"/>
</dbReference>
<dbReference type="SUPFAM" id="SSF142764">
    <property type="entry name" value="YgbK-like"/>
    <property type="match status" value="1"/>
</dbReference>
<evidence type="ECO:0000256" key="6">
    <source>
        <dbReference type="ARBA" id="ARBA00023277"/>
    </source>
</evidence>
<keyword evidence="4" id="KW-0418">Kinase</keyword>
<keyword evidence="10" id="KW-1185">Reference proteome</keyword>
<dbReference type="InterPro" id="IPR031475">
    <property type="entry name" value="NBD_C"/>
</dbReference>
<dbReference type="Pfam" id="PF17042">
    <property type="entry name" value="NBD_C"/>
    <property type="match status" value="1"/>
</dbReference>
<evidence type="ECO:0000313" key="9">
    <source>
        <dbReference type="EMBL" id="ERG64182.1"/>
    </source>
</evidence>
<dbReference type="GO" id="GO:0016301">
    <property type="term" value="F:kinase activity"/>
    <property type="evidence" value="ECO:0007669"/>
    <property type="project" value="UniProtKB-KW"/>
</dbReference>
<dbReference type="AlphaFoldDB" id="U1LQ78"/>
<feature type="domain" description="Four-carbon acid sugar kinase nucleotide binding" evidence="8">
    <location>
        <begin position="294"/>
        <end position="457"/>
    </location>
</feature>
<evidence type="ECO:0000259" key="7">
    <source>
        <dbReference type="Pfam" id="PF07005"/>
    </source>
</evidence>
<dbReference type="InterPro" id="IPR037051">
    <property type="entry name" value="4-carb_acid_sugar_kinase_N_sf"/>
</dbReference>
<keyword evidence="2" id="KW-0808">Transferase</keyword>
<evidence type="ECO:0000259" key="8">
    <source>
        <dbReference type="Pfam" id="PF17042"/>
    </source>
</evidence>
<keyword evidence="3" id="KW-0547">Nucleotide-binding</keyword>
<keyword evidence="6" id="KW-0119">Carbohydrate metabolism</keyword>
<protein>
    <submittedName>
        <fullName evidence="9">Uncharacterized protein</fullName>
    </submittedName>
</protein>
<dbReference type="Gene3D" id="3.40.50.10840">
    <property type="entry name" value="Putative sugar-binding, N-terminal domain"/>
    <property type="match status" value="1"/>
</dbReference>
<comment type="similarity">
    <text evidence="1">Belongs to the four-carbon acid sugar kinase family.</text>
</comment>
<keyword evidence="5" id="KW-0067">ATP-binding</keyword>
<evidence type="ECO:0000256" key="2">
    <source>
        <dbReference type="ARBA" id="ARBA00022679"/>
    </source>
</evidence>
<organism evidence="9 10">
    <name type="scientific">Agrococcus pavilionensis RW1</name>
    <dbReference type="NCBI Taxonomy" id="1330458"/>
    <lineage>
        <taxon>Bacteria</taxon>
        <taxon>Bacillati</taxon>
        <taxon>Actinomycetota</taxon>
        <taxon>Actinomycetes</taxon>
        <taxon>Micrococcales</taxon>
        <taxon>Microbacteriaceae</taxon>
        <taxon>Agrococcus</taxon>
    </lineage>
</organism>
<evidence type="ECO:0000256" key="4">
    <source>
        <dbReference type="ARBA" id="ARBA00022777"/>
    </source>
</evidence>
<dbReference type="EMBL" id="ASHR01000025">
    <property type="protein sequence ID" value="ERG64182.1"/>
    <property type="molecule type" value="Genomic_DNA"/>
</dbReference>
<sequence>MHLDGLLASLPAPLDISAAEVAAARSRDLVLVVLDDDPTGTQSVADLPVLTRWEAEDLDWALAQDAPAVYVLTNSRSLDEQQAAERNLEVVDVALAAAERAGKRVSFVSRGDSTLRGHFPLETDVLRDAIAARGEAPRLTMLIPAFPDAGRITVDSIHYWVVDGEATPVGETAFAQDATFGYRSSDLRDWVAEKTEGRIARDEVAALTIDVIRAGTDAVASFLRGLAPGTVVAVDVVDEHDMRQVALALHALDREGIDALLRIGPPYVRAHIGQEIAAPDTAGDIAAQHERGGLVVVGSHVPLTTAQLEALRADRPGTATVELDVRSLIDDRREAHLTEQADAVARAIASGTVIVHTSRELVTGRDGAESLEIARRVSAGLVELVARVLELAPPRFVIAKGGITSSDVATEALRIRRARVVGPMLPGIVSLWQPQSGPAEGIPFVVFAGNVGDTDSLARVVRTLGD</sequence>